<dbReference type="GO" id="GO:0008483">
    <property type="term" value="F:transaminase activity"/>
    <property type="evidence" value="ECO:0007669"/>
    <property type="project" value="UniProtKB-KW"/>
</dbReference>
<dbReference type="InterPro" id="IPR043131">
    <property type="entry name" value="BCAT-like_N"/>
</dbReference>
<dbReference type="Gene3D" id="3.20.10.10">
    <property type="entry name" value="D-amino Acid Aminotransferase, subunit A, domain 2"/>
    <property type="match status" value="1"/>
</dbReference>
<dbReference type="Pfam" id="PF01063">
    <property type="entry name" value="Aminotran_4"/>
    <property type="match status" value="1"/>
</dbReference>
<gene>
    <name evidence="2" type="ORF">ABZ071_34810</name>
</gene>
<organism evidence="2 3">
    <name type="scientific">Micromonospora fulviviridis</name>
    <dbReference type="NCBI Taxonomy" id="47860"/>
    <lineage>
        <taxon>Bacteria</taxon>
        <taxon>Bacillati</taxon>
        <taxon>Actinomycetota</taxon>
        <taxon>Actinomycetes</taxon>
        <taxon>Micromonosporales</taxon>
        <taxon>Micromonosporaceae</taxon>
        <taxon>Micromonospora</taxon>
    </lineage>
</organism>
<keyword evidence="3" id="KW-1185">Reference proteome</keyword>
<keyword evidence="2" id="KW-0032">Aminotransferase</keyword>
<evidence type="ECO:0000256" key="1">
    <source>
        <dbReference type="ARBA" id="ARBA00009320"/>
    </source>
</evidence>
<dbReference type="SUPFAM" id="SSF56752">
    <property type="entry name" value="D-aminoacid aminotransferase-like PLP-dependent enzymes"/>
    <property type="match status" value="1"/>
</dbReference>
<reference evidence="2 3" key="1">
    <citation type="submission" date="2024-06" db="EMBL/GenBank/DDBJ databases">
        <title>The Natural Products Discovery Center: Release of the First 8490 Sequenced Strains for Exploring Actinobacteria Biosynthetic Diversity.</title>
        <authorList>
            <person name="Kalkreuter E."/>
            <person name="Kautsar S.A."/>
            <person name="Yang D."/>
            <person name="Bader C.D."/>
            <person name="Teijaro C.N."/>
            <person name="Fluegel L."/>
            <person name="Davis C.M."/>
            <person name="Simpson J.R."/>
            <person name="Lauterbach L."/>
            <person name="Steele A.D."/>
            <person name="Gui C."/>
            <person name="Meng S."/>
            <person name="Li G."/>
            <person name="Viehrig K."/>
            <person name="Ye F."/>
            <person name="Su P."/>
            <person name="Kiefer A.F."/>
            <person name="Nichols A."/>
            <person name="Cepeda A.J."/>
            <person name="Yan W."/>
            <person name="Fan B."/>
            <person name="Jiang Y."/>
            <person name="Adhikari A."/>
            <person name="Zheng C.-J."/>
            <person name="Schuster L."/>
            <person name="Cowan T.M."/>
            <person name="Smanski M.J."/>
            <person name="Chevrette M.G."/>
            <person name="De Carvalho L.P.S."/>
            <person name="Shen B."/>
        </authorList>
    </citation>
    <scope>NUCLEOTIDE SEQUENCE [LARGE SCALE GENOMIC DNA]</scope>
    <source>
        <strain evidence="2 3">NPDC006286</strain>
    </source>
</reference>
<protein>
    <submittedName>
        <fullName evidence="2">Aminotransferase class IV</fullName>
    </submittedName>
</protein>
<dbReference type="PANTHER" id="PTHR42743:SF2">
    <property type="entry name" value="AMINODEOXYCHORISMATE LYASE"/>
    <property type="match status" value="1"/>
</dbReference>
<dbReference type="NCBIfam" id="NF006734">
    <property type="entry name" value="PRK09266.1"/>
    <property type="match status" value="1"/>
</dbReference>
<comment type="caution">
    <text evidence="2">The sequence shown here is derived from an EMBL/GenBank/DDBJ whole genome shotgun (WGS) entry which is preliminary data.</text>
</comment>
<dbReference type="Gene3D" id="3.30.470.10">
    <property type="match status" value="1"/>
</dbReference>
<dbReference type="InterPro" id="IPR001544">
    <property type="entry name" value="Aminotrans_IV"/>
</dbReference>
<accession>A0ABV2VX36</accession>
<dbReference type="EMBL" id="JBEXRX010000266">
    <property type="protein sequence ID" value="MEU0156947.1"/>
    <property type="molecule type" value="Genomic_DNA"/>
</dbReference>
<dbReference type="InterPro" id="IPR043132">
    <property type="entry name" value="BCAT-like_C"/>
</dbReference>
<evidence type="ECO:0000313" key="2">
    <source>
        <dbReference type="EMBL" id="MEU0156947.1"/>
    </source>
</evidence>
<dbReference type="PANTHER" id="PTHR42743">
    <property type="entry name" value="AMINO-ACID AMINOTRANSFERASE"/>
    <property type="match status" value="1"/>
</dbReference>
<name>A0ABV2VX36_9ACTN</name>
<dbReference type="InterPro" id="IPR050571">
    <property type="entry name" value="Class-IV_PLP-Dep_Aminotrnsfr"/>
</dbReference>
<dbReference type="RefSeq" id="WP_355668419.1">
    <property type="nucleotide sequence ID" value="NZ_JBEXRX010000266.1"/>
</dbReference>
<dbReference type="Proteomes" id="UP001550348">
    <property type="component" value="Unassembled WGS sequence"/>
</dbReference>
<keyword evidence="2" id="KW-0808">Transferase</keyword>
<dbReference type="InterPro" id="IPR036038">
    <property type="entry name" value="Aminotransferase-like"/>
</dbReference>
<evidence type="ECO:0000313" key="3">
    <source>
        <dbReference type="Proteomes" id="UP001550348"/>
    </source>
</evidence>
<proteinExistence type="inferred from homology"/>
<sequence>MELDGVPPTADDLAALALVNYGHFTTVRLEQGGVRGLGLHLDRLARDCAVLFNVQLDIDRVRRLARRAAAQVNPPAMLRITVFDPDLSVVHPAAEAEPRVLINVRPAPAAASSPLRLHAAAHRRGLPQVKHVGLFGAVRERRLAQRAGFDDVLFVDADGQVSEGATWNVGFVVGGEVWWPAADCLPGITARLLDRLLAQIGVPARRVPIRLDRLPAACAAFVTSAGVGIRPVAAIDGRELTIEPGLLDRLRAGYEAIPPEPF</sequence>
<comment type="similarity">
    <text evidence="1">Belongs to the class-IV pyridoxal-phosphate-dependent aminotransferase family.</text>
</comment>